<dbReference type="InterPro" id="IPR004843">
    <property type="entry name" value="Calcineurin-like_PHP"/>
</dbReference>
<dbReference type="GO" id="GO:0097720">
    <property type="term" value="P:calcineurin-mediated signaling"/>
    <property type="evidence" value="ECO:0007669"/>
    <property type="project" value="InterPro"/>
</dbReference>
<dbReference type="PROSITE" id="PS00125">
    <property type="entry name" value="SER_THR_PHOSPHATASE"/>
    <property type="match status" value="1"/>
</dbReference>
<evidence type="ECO:0000256" key="10">
    <source>
        <dbReference type="ARBA" id="ARBA00023004"/>
    </source>
</evidence>
<dbReference type="Pfam" id="PF00149">
    <property type="entry name" value="Metallophos"/>
    <property type="match status" value="1"/>
</dbReference>
<keyword evidence="8" id="KW-0112">Calmodulin-binding</keyword>
<dbReference type="CDD" id="cd07416">
    <property type="entry name" value="MPP_PP2B"/>
    <property type="match status" value="1"/>
</dbReference>
<feature type="region of interest" description="Disordered" evidence="14">
    <location>
        <begin position="514"/>
        <end position="574"/>
    </location>
</feature>
<dbReference type="PANTHER" id="PTHR45673">
    <property type="entry name" value="SERINE/THREONINE-PROTEIN PHOSPHATASE 2B CATALYTIC SUBUNIT 1-RELATED"/>
    <property type="match status" value="1"/>
</dbReference>
<proteinExistence type="inferred from homology"/>
<evidence type="ECO:0000256" key="6">
    <source>
        <dbReference type="ARBA" id="ARBA00022801"/>
    </source>
</evidence>
<evidence type="ECO:0000256" key="9">
    <source>
        <dbReference type="ARBA" id="ARBA00022912"/>
    </source>
</evidence>
<keyword evidence="7" id="KW-0862">Zinc</keyword>
<sequence length="574" mass="64985">MEDTSIASSDHEIYDPSGTRKGKSSKTISLDGLPTIFEKSSDISTLERIVKEVKPPNSTIPTDNQVFVDGNIDNPDVDFIKKHFYEEGKLSISQATAILKKARDILSKEPNVIETNPEITICGDIHGQYYDLMKLFEVGGDPKNTNYLFLGDYVDRGYFSIECLLYLYSLKIKYRDTFFMLRGNHECKHLTSYFTFKLECTHKYSKKIYSLATESFKSLPLACIVNRQFLCLHGGIGPSIQTIEDIKSIYRFIEPPTQGKLSDLLWSDPTENFGHERKKSLFIQNHSRGCSYKYSYDAVCNFLTENNLLSLIRAHEAQDVGYRLYRKSRESGFPALMTVFSAPNYVDVYNNKAAVLKYGNDNSLNIRQFGSSEHPYHLPNFIDVFNWSLPFVAEKVSEMLLSILSICTKYEPENQNTNVKKPDIDRIENGDTTFEQNMNKQTKKSVVSESIAKKIFAIGKMARLFRVLREEAETVSELKSILGVDSLPAGQLSSGIDGLRKAIISFEEAKEGDIDNEKLPPMKSHSSSNKRKIISSTTHAKMYNLSDKKGIKKTDSSETSSSSGFYDSDDETTE</sequence>
<dbReference type="SMART" id="SM00156">
    <property type="entry name" value="PP2Ac"/>
    <property type="match status" value="1"/>
</dbReference>
<evidence type="ECO:0000313" key="16">
    <source>
        <dbReference type="EMBL" id="PVU88649.1"/>
    </source>
</evidence>
<keyword evidence="6 13" id="KW-0378">Hydrolase</keyword>
<dbReference type="Gene3D" id="3.60.21.10">
    <property type="match status" value="1"/>
</dbReference>
<comment type="catalytic activity">
    <reaction evidence="12 13">
        <text>O-phospho-L-threonyl-[protein] + H2O = L-threonyl-[protein] + phosphate</text>
        <dbReference type="Rhea" id="RHEA:47004"/>
        <dbReference type="Rhea" id="RHEA-COMP:11060"/>
        <dbReference type="Rhea" id="RHEA-COMP:11605"/>
        <dbReference type="ChEBI" id="CHEBI:15377"/>
        <dbReference type="ChEBI" id="CHEBI:30013"/>
        <dbReference type="ChEBI" id="CHEBI:43474"/>
        <dbReference type="ChEBI" id="CHEBI:61977"/>
        <dbReference type="EC" id="3.1.3.16"/>
    </reaction>
</comment>
<feature type="compositionally biased region" description="Basic and acidic residues" evidence="14">
    <location>
        <begin position="546"/>
        <end position="556"/>
    </location>
</feature>
<keyword evidence="10" id="KW-0408">Iron</keyword>
<dbReference type="InterPro" id="IPR041751">
    <property type="entry name" value="MPP_PP2B"/>
</dbReference>
<name>A0A2T9Y8J3_9FUNG</name>
<feature type="domain" description="Serine/threonine specific protein phosphatases" evidence="15">
    <location>
        <begin position="181"/>
        <end position="186"/>
    </location>
</feature>
<dbReference type="PRINTS" id="PR00114">
    <property type="entry name" value="STPHPHTASE"/>
</dbReference>
<evidence type="ECO:0000256" key="7">
    <source>
        <dbReference type="ARBA" id="ARBA00022833"/>
    </source>
</evidence>
<dbReference type="EMBL" id="MBFT01000607">
    <property type="protein sequence ID" value="PVU88649.1"/>
    <property type="molecule type" value="Genomic_DNA"/>
</dbReference>
<evidence type="ECO:0000256" key="13">
    <source>
        <dbReference type="RuleBase" id="RU004273"/>
    </source>
</evidence>
<evidence type="ECO:0000259" key="15">
    <source>
        <dbReference type="PROSITE" id="PS00125"/>
    </source>
</evidence>
<dbReference type="EC" id="3.1.3.16" evidence="13"/>
<accession>A0A2T9Y8J3</accession>
<evidence type="ECO:0000256" key="11">
    <source>
        <dbReference type="ARBA" id="ARBA00047761"/>
    </source>
</evidence>
<dbReference type="OrthoDB" id="5593063at2759"/>
<comment type="cofactor">
    <cofactor evidence="1">
        <name>Zn(2+)</name>
        <dbReference type="ChEBI" id="CHEBI:29105"/>
    </cofactor>
</comment>
<dbReference type="InterPro" id="IPR043360">
    <property type="entry name" value="PP2B"/>
</dbReference>
<evidence type="ECO:0000256" key="1">
    <source>
        <dbReference type="ARBA" id="ARBA00001947"/>
    </source>
</evidence>
<evidence type="ECO:0000313" key="17">
    <source>
        <dbReference type="EMBL" id="PVU90723.1"/>
    </source>
</evidence>
<dbReference type="STRING" id="61424.A0A2T9Y8J3"/>
<dbReference type="GO" id="GO:0033192">
    <property type="term" value="F:calmodulin-dependent protein phosphatase activity"/>
    <property type="evidence" value="ECO:0007669"/>
    <property type="project" value="InterPro"/>
</dbReference>
<dbReference type="Proteomes" id="UP000245699">
    <property type="component" value="Unassembled WGS sequence"/>
</dbReference>
<dbReference type="AlphaFoldDB" id="A0A2T9Y8J3"/>
<dbReference type="InterPro" id="IPR029052">
    <property type="entry name" value="Metallo-depent_PP-like"/>
</dbReference>
<keyword evidence="5" id="KW-0479">Metal-binding</keyword>
<evidence type="ECO:0000256" key="5">
    <source>
        <dbReference type="ARBA" id="ARBA00022723"/>
    </source>
</evidence>
<comment type="subunit">
    <text evidence="4">Composed of two components (A and B), the A component is the catalytic subunit and the B component confers calcium sensitivity.</text>
</comment>
<protein>
    <recommendedName>
        <fullName evidence="13">Serine/threonine-protein phosphatase</fullName>
        <ecNumber evidence="13">3.1.3.16</ecNumber>
    </recommendedName>
</protein>
<evidence type="ECO:0000256" key="3">
    <source>
        <dbReference type="ARBA" id="ARBA00009905"/>
    </source>
</evidence>
<keyword evidence="18" id="KW-1185">Reference proteome</keyword>
<gene>
    <name evidence="17" type="ORF">BB559_004477</name>
    <name evidence="16" type="ORF">BB559_005468</name>
</gene>
<evidence type="ECO:0000256" key="8">
    <source>
        <dbReference type="ARBA" id="ARBA00022860"/>
    </source>
</evidence>
<dbReference type="InterPro" id="IPR006186">
    <property type="entry name" value="Ser/Thr-sp_prot-phosphatase"/>
</dbReference>
<feature type="compositionally biased region" description="Low complexity" evidence="14">
    <location>
        <begin position="557"/>
        <end position="566"/>
    </location>
</feature>
<comment type="caution">
    <text evidence="16">The sequence shown here is derived from an EMBL/GenBank/DDBJ whole genome shotgun (WGS) entry which is preliminary data.</text>
</comment>
<dbReference type="EMBL" id="MBFT01000464">
    <property type="protein sequence ID" value="PVU90723.1"/>
    <property type="molecule type" value="Genomic_DNA"/>
</dbReference>
<keyword evidence="9" id="KW-0904">Protein phosphatase</keyword>
<reference evidence="16 18" key="1">
    <citation type="journal article" date="2018" name="MBio">
        <title>Comparative Genomics Reveals the Core Gene Toolbox for the Fungus-Insect Symbiosis.</title>
        <authorList>
            <person name="Wang Y."/>
            <person name="Stata M."/>
            <person name="Wang W."/>
            <person name="Stajich J.E."/>
            <person name="White M.M."/>
            <person name="Moncalvo J.M."/>
        </authorList>
    </citation>
    <scope>NUCLEOTIDE SEQUENCE [LARGE SCALE GENOMIC DNA]</scope>
    <source>
        <strain evidence="16 18">AUS-77-4</strain>
    </source>
</reference>
<organism evidence="16 18">
    <name type="scientific">Furculomyces boomerangus</name>
    <dbReference type="NCBI Taxonomy" id="61424"/>
    <lineage>
        <taxon>Eukaryota</taxon>
        <taxon>Fungi</taxon>
        <taxon>Fungi incertae sedis</taxon>
        <taxon>Zoopagomycota</taxon>
        <taxon>Kickxellomycotina</taxon>
        <taxon>Harpellomycetes</taxon>
        <taxon>Harpellales</taxon>
        <taxon>Harpellaceae</taxon>
        <taxon>Furculomyces</taxon>
    </lineage>
</organism>
<evidence type="ECO:0000256" key="14">
    <source>
        <dbReference type="SAM" id="MobiDB-lite"/>
    </source>
</evidence>
<dbReference type="GO" id="GO:0005516">
    <property type="term" value="F:calmodulin binding"/>
    <property type="evidence" value="ECO:0007669"/>
    <property type="project" value="UniProtKB-KW"/>
</dbReference>
<dbReference type="SUPFAM" id="SSF56300">
    <property type="entry name" value="Metallo-dependent phosphatases"/>
    <property type="match status" value="1"/>
</dbReference>
<evidence type="ECO:0000256" key="2">
    <source>
        <dbReference type="ARBA" id="ARBA00001965"/>
    </source>
</evidence>
<evidence type="ECO:0000313" key="18">
    <source>
        <dbReference type="Proteomes" id="UP000245699"/>
    </source>
</evidence>
<dbReference type="GO" id="GO:0046872">
    <property type="term" value="F:metal ion binding"/>
    <property type="evidence" value="ECO:0007669"/>
    <property type="project" value="UniProtKB-KW"/>
</dbReference>
<comment type="catalytic activity">
    <reaction evidence="11">
        <text>O-phospho-L-seryl-[protein] + H2O = L-seryl-[protein] + phosphate</text>
        <dbReference type="Rhea" id="RHEA:20629"/>
        <dbReference type="Rhea" id="RHEA-COMP:9863"/>
        <dbReference type="Rhea" id="RHEA-COMP:11604"/>
        <dbReference type="ChEBI" id="CHEBI:15377"/>
        <dbReference type="ChEBI" id="CHEBI:29999"/>
        <dbReference type="ChEBI" id="CHEBI:43474"/>
        <dbReference type="ChEBI" id="CHEBI:83421"/>
        <dbReference type="EC" id="3.1.3.16"/>
    </reaction>
</comment>
<evidence type="ECO:0000256" key="12">
    <source>
        <dbReference type="ARBA" id="ARBA00048336"/>
    </source>
</evidence>
<evidence type="ECO:0000256" key="4">
    <source>
        <dbReference type="ARBA" id="ARBA00011112"/>
    </source>
</evidence>
<comment type="similarity">
    <text evidence="3">Belongs to the PPP phosphatase family. PP-2B subfamily.</text>
</comment>
<comment type="cofactor">
    <cofactor evidence="2">
        <name>Fe(3+)</name>
        <dbReference type="ChEBI" id="CHEBI:29034"/>
    </cofactor>
</comment>
<feature type="region of interest" description="Disordered" evidence="14">
    <location>
        <begin position="1"/>
        <end position="26"/>
    </location>
</feature>